<dbReference type="Gene3D" id="1.50.40.10">
    <property type="entry name" value="Mitochondrial carrier domain"/>
    <property type="match status" value="1"/>
</dbReference>
<reference evidence="5" key="2">
    <citation type="submission" date="2024-10" db="UniProtKB">
        <authorList>
            <consortium name="EnsemblProtists"/>
        </authorList>
    </citation>
    <scope>IDENTIFICATION</scope>
</reference>
<comment type="subcellular location">
    <subcellularLocation>
        <location evidence="1">Membrane</location>
        <topology evidence="1">Multi-pass membrane protein</topology>
    </subcellularLocation>
</comment>
<dbReference type="InterPro" id="IPR018108">
    <property type="entry name" value="MCP_transmembrane"/>
</dbReference>
<keyword evidence="2 4" id="KW-0812">Transmembrane</keyword>
<dbReference type="HOGENOM" id="CLU_043560_1_0_1"/>
<feature type="transmembrane region" description="Helical" evidence="4">
    <location>
        <begin position="182"/>
        <end position="203"/>
    </location>
</feature>
<dbReference type="eggNOG" id="ENOG502QU7F">
    <property type="taxonomic scope" value="Eukaryota"/>
</dbReference>
<dbReference type="Proteomes" id="UP000013827">
    <property type="component" value="Unassembled WGS sequence"/>
</dbReference>
<dbReference type="Pfam" id="PF00153">
    <property type="entry name" value="Mito_carr"/>
    <property type="match status" value="2"/>
</dbReference>
<protein>
    <recommendedName>
        <fullName evidence="7">Mitochondrial carrier protein</fullName>
    </recommendedName>
</protein>
<keyword evidence="3 4" id="KW-0472">Membrane</keyword>
<evidence type="ECO:0000256" key="1">
    <source>
        <dbReference type="ARBA" id="ARBA00004141"/>
    </source>
</evidence>
<dbReference type="GeneID" id="17282128"/>
<dbReference type="EnsemblProtists" id="EOD36858">
    <property type="protein sequence ID" value="EOD36858"/>
    <property type="gene ID" value="EMIHUDRAFT_62944"/>
</dbReference>
<proteinExistence type="predicted"/>
<reference evidence="6" key="1">
    <citation type="journal article" date="2013" name="Nature">
        <title>Pan genome of the phytoplankton Emiliania underpins its global distribution.</title>
        <authorList>
            <person name="Read B.A."/>
            <person name="Kegel J."/>
            <person name="Klute M.J."/>
            <person name="Kuo A."/>
            <person name="Lefebvre S.C."/>
            <person name="Maumus F."/>
            <person name="Mayer C."/>
            <person name="Miller J."/>
            <person name="Monier A."/>
            <person name="Salamov A."/>
            <person name="Young J."/>
            <person name="Aguilar M."/>
            <person name="Claverie J.M."/>
            <person name="Frickenhaus S."/>
            <person name="Gonzalez K."/>
            <person name="Herman E.K."/>
            <person name="Lin Y.C."/>
            <person name="Napier J."/>
            <person name="Ogata H."/>
            <person name="Sarno A.F."/>
            <person name="Shmutz J."/>
            <person name="Schroeder D."/>
            <person name="de Vargas C."/>
            <person name="Verret F."/>
            <person name="von Dassow P."/>
            <person name="Valentin K."/>
            <person name="Van de Peer Y."/>
            <person name="Wheeler G."/>
            <person name="Dacks J.B."/>
            <person name="Delwiche C.F."/>
            <person name="Dyhrman S.T."/>
            <person name="Glockner G."/>
            <person name="John U."/>
            <person name="Richards T."/>
            <person name="Worden A.Z."/>
            <person name="Zhang X."/>
            <person name="Grigoriev I.V."/>
            <person name="Allen A.E."/>
            <person name="Bidle K."/>
            <person name="Borodovsky M."/>
            <person name="Bowler C."/>
            <person name="Brownlee C."/>
            <person name="Cock J.M."/>
            <person name="Elias M."/>
            <person name="Gladyshev V.N."/>
            <person name="Groth M."/>
            <person name="Guda C."/>
            <person name="Hadaegh A."/>
            <person name="Iglesias-Rodriguez M.D."/>
            <person name="Jenkins J."/>
            <person name="Jones B.M."/>
            <person name="Lawson T."/>
            <person name="Leese F."/>
            <person name="Lindquist E."/>
            <person name="Lobanov A."/>
            <person name="Lomsadze A."/>
            <person name="Malik S.B."/>
            <person name="Marsh M.E."/>
            <person name="Mackinder L."/>
            <person name="Mock T."/>
            <person name="Mueller-Roeber B."/>
            <person name="Pagarete A."/>
            <person name="Parker M."/>
            <person name="Probert I."/>
            <person name="Quesneville H."/>
            <person name="Raines C."/>
            <person name="Rensing S.A."/>
            <person name="Riano-Pachon D.M."/>
            <person name="Richier S."/>
            <person name="Rokitta S."/>
            <person name="Shiraiwa Y."/>
            <person name="Soanes D.M."/>
            <person name="van der Giezen M."/>
            <person name="Wahlund T.M."/>
            <person name="Williams B."/>
            <person name="Wilson W."/>
            <person name="Wolfe G."/>
            <person name="Wurch L.L."/>
        </authorList>
    </citation>
    <scope>NUCLEOTIDE SEQUENCE</scope>
</reference>
<accession>A0A0D3KM73</accession>
<organism evidence="5 6">
    <name type="scientific">Emiliania huxleyi (strain CCMP1516)</name>
    <dbReference type="NCBI Taxonomy" id="280463"/>
    <lineage>
        <taxon>Eukaryota</taxon>
        <taxon>Haptista</taxon>
        <taxon>Haptophyta</taxon>
        <taxon>Prymnesiophyceae</taxon>
        <taxon>Isochrysidales</taxon>
        <taxon>Noelaerhabdaceae</taxon>
        <taxon>Emiliania</taxon>
    </lineage>
</organism>
<dbReference type="KEGG" id="ehx:EMIHUDRAFT_62944"/>
<dbReference type="GO" id="GO:0016020">
    <property type="term" value="C:membrane"/>
    <property type="evidence" value="ECO:0007669"/>
    <property type="project" value="UniProtKB-SubCell"/>
</dbReference>
<dbReference type="PaxDb" id="2903-EOD36858"/>
<dbReference type="SUPFAM" id="SSF103506">
    <property type="entry name" value="Mitochondrial carrier"/>
    <property type="match status" value="1"/>
</dbReference>
<keyword evidence="6" id="KW-1185">Reference proteome</keyword>
<keyword evidence="4" id="KW-1133">Transmembrane helix</keyword>
<evidence type="ECO:0008006" key="7">
    <source>
        <dbReference type="Google" id="ProtNLM"/>
    </source>
</evidence>
<dbReference type="PANTHER" id="PTHR47567:SF1">
    <property type="entry name" value="NAD-DEPENDENT EPIMERASE_DEHYDRATASE DOMAIN-CONTAINING PROTEIN"/>
    <property type="match status" value="1"/>
</dbReference>
<evidence type="ECO:0000313" key="5">
    <source>
        <dbReference type="EnsemblProtists" id="EOD36858"/>
    </source>
</evidence>
<dbReference type="RefSeq" id="XP_005789287.1">
    <property type="nucleotide sequence ID" value="XM_005789230.1"/>
</dbReference>
<feature type="transmembrane region" description="Helical" evidence="4">
    <location>
        <begin position="43"/>
        <end position="64"/>
    </location>
</feature>
<feature type="transmembrane region" description="Helical" evidence="4">
    <location>
        <begin position="282"/>
        <end position="303"/>
    </location>
</feature>
<dbReference type="AlphaFoldDB" id="A0A0D3KM73"/>
<sequence length="311" mass="33448">MPYAPTDSGPERRALVHRESEHKATLRHRVTVNDVVQDSLRRALGGGIAGAGAMAFQVTTLMWIRTTITFQYRYGSTTREAMRTLYAQGGVRRFYQGVAPALVQAPLSRFGDTAANAGVISLLNSNESSAWLPTGVKTLASASAAAGWRVILMPLDTVKSMMQVEGPDGLSKLRAKLRTGGLAVLFHGGGGLVSSAFLGHYLWYGTFNHLDTVVPKQQGLAPTLGRNAAVGFVASAVADTATNSLRVVKTFRQTSLESVTYAEAARLVVQSDGWSGLFGRGLATRLLANGFQAAIFSAMWKYLEQRLVRGR</sequence>
<evidence type="ECO:0000256" key="4">
    <source>
        <dbReference type="SAM" id="Phobius"/>
    </source>
</evidence>
<evidence type="ECO:0000256" key="2">
    <source>
        <dbReference type="ARBA" id="ARBA00022692"/>
    </source>
</evidence>
<evidence type="ECO:0000313" key="6">
    <source>
        <dbReference type="Proteomes" id="UP000013827"/>
    </source>
</evidence>
<evidence type="ECO:0000256" key="3">
    <source>
        <dbReference type="ARBA" id="ARBA00023136"/>
    </source>
</evidence>
<dbReference type="InterPro" id="IPR023395">
    <property type="entry name" value="MCP_dom_sf"/>
</dbReference>
<dbReference type="PANTHER" id="PTHR47567">
    <property type="entry name" value="MITOCHONDRIAL SUBSTRATE/SOLUTE CARRIER"/>
    <property type="match status" value="1"/>
</dbReference>
<name>A0A0D3KM73_EMIH1</name>